<dbReference type="Pfam" id="PF00046">
    <property type="entry name" value="Homeodomain"/>
    <property type="match status" value="1"/>
</dbReference>
<keyword evidence="4 10" id="KW-0862">Zinc</keyword>
<dbReference type="InterPro" id="IPR050453">
    <property type="entry name" value="LIM_Homeobox_TF"/>
</dbReference>
<comment type="subcellular location">
    <subcellularLocation>
        <location evidence="1 9 11">Nucleus</location>
    </subcellularLocation>
</comment>
<name>A0A0B2UW98_TOXCA</name>
<feature type="region of interest" description="Disordered" evidence="12">
    <location>
        <begin position="303"/>
        <end position="350"/>
    </location>
</feature>
<evidence type="ECO:0000256" key="1">
    <source>
        <dbReference type="ARBA" id="ARBA00004123"/>
    </source>
</evidence>
<evidence type="ECO:0000259" key="14">
    <source>
        <dbReference type="PROSITE" id="PS50071"/>
    </source>
</evidence>
<dbReference type="PROSITE" id="PS50023">
    <property type="entry name" value="LIM_DOMAIN_2"/>
    <property type="match status" value="2"/>
</dbReference>
<protein>
    <submittedName>
        <fullName evidence="15">LIM/homeobox protein Awh</fullName>
    </submittedName>
</protein>
<keyword evidence="8 9" id="KW-0539">Nucleus</keyword>
<evidence type="ECO:0000313" key="15">
    <source>
        <dbReference type="EMBL" id="KHN73529.1"/>
    </source>
</evidence>
<evidence type="ECO:0000256" key="11">
    <source>
        <dbReference type="RuleBase" id="RU000682"/>
    </source>
</evidence>
<dbReference type="SMART" id="SM00132">
    <property type="entry name" value="LIM"/>
    <property type="match status" value="2"/>
</dbReference>
<feature type="domain" description="LIM zinc-binding" evidence="13">
    <location>
        <begin position="120"/>
        <end position="181"/>
    </location>
</feature>
<sequence>MEVHQRLFEKAGSRPEELLVGGNGGLIPTLCSAESSAQPLASAFLPLGELATRQFTQLDCASVQQTASTTAGNSLNGGHQQHTTTASSQVSTIVAPTDAQVEGTPNDAFAFAKPTKFEAEVCSSCTEYILDRTLLNVNSRFWHTDCLRCSQCSLHLDQYPSCFIKEDIVYCKPCYNRQFGTKCSSCRRLIQPTDWVRRARNFVYHLACFACDQCKRQLSTGEEFALQDCRLLCKQHYMELVEGETGQQKTKTKRVRTTFAEEQLAVLQTHFQIDSNPDGADLERIATMTGLSKRVTQVWFQNSRARQKKYQGTKKGHRTGNGSGRSSTDPCSSPKSPSGDSTDGMIFPTSVLTSAEDAMVTDRQSILSSAISMDTDSSMQDSAIYEE</sequence>
<evidence type="ECO:0000256" key="10">
    <source>
        <dbReference type="PROSITE-ProRule" id="PRU00125"/>
    </source>
</evidence>
<dbReference type="GO" id="GO:0000981">
    <property type="term" value="F:DNA-binding transcription factor activity, RNA polymerase II-specific"/>
    <property type="evidence" value="ECO:0007669"/>
    <property type="project" value="UniProtKB-ARBA"/>
</dbReference>
<feature type="compositionally biased region" description="Basic residues" evidence="12">
    <location>
        <begin position="305"/>
        <end position="318"/>
    </location>
</feature>
<keyword evidence="16" id="KW-1185">Reference proteome</keyword>
<evidence type="ECO:0000256" key="3">
    <source>
        <dbReference type="ARBA" id="ARBA00022737"/>
    </source>
</evidence>
<dbReference type="InterPro" id="IPR001781">
    <property type="entry name" value="Znf_LIM"/>
</dbReference>
<dbReference type="GO" id="GO:0046872">
    <property type="term" value="F:metal ion binding"/>
    <property type="evidence" value="ECO:0007669"/>
    <property type="project" value="UniProtKB-KW"/>
</dbReference>
<dbReference type="SUPFAM" id="SSF46689">
    <property type="entry name" value="Homeodomain-like"/>
    <property type="match status" value="1"/>
</dbReference>
<reference evidence="15 16" key="1">
    <citation type="submission" date="2014-11" db="EMBL/GenBank/DDBJ databases">
        <title>Genetic blueprint of the zoonotic pathogen Toxocara canis.</title>
        <authorList>
            <person name="Zhu X.-Q."/>
            <person name="Korhonen P.K."/>
            <person name="Cai H."/>
            <person name="Young N.D."/>
            <person name="Nejsum P."/>
            <person name="von Samson-Himmelstjerna G."/>
            <person name="Boag P.R."/>
            <person name="Tan P."/>
            <person name="Li Q."/>
            <person name="Min J."/>
            <person name="Yang Y."/>
            <person name="Wang X."/>
            <person name="Fang X."/>
            <person name="Hall R.S."/>
            <person name="Hofmann A."/>
            <person name="Sternberg P.W."/>
            <person name="Jex A.R."/>
            <person name="Gasser R.B."/>
        </authorList>
    </citation>
    <scope>NUCLEOTIDE SEQUENCE [LARGE SCALE GENOMIC DNA]</scope>
    <source>
        <strain evidence="15">PN_DK_2014</strain>
    </source>
</reference>
<dbReference type="GO" id="GO:0030182">
    <property type="term" value="P:neuron differentiation"/>
    <property type="evidence" value="ECO:0007669"/>
    <property type="project" value="TreeGrafter"/>
</dbReference>
<comment type="caution">
    <text evidence="15">The sequence shown here is derived from an EMBL/GenBank/DDBJ whole genome shotgun (WGS) entry which is preliminary data.</text>
</comment>
<gene>
    <name evidence="15" type="primary">Awh</name>
    <name evidence="15" type="ORF">Tcan_11735</name>
</gene>
<dbReference type="GO" id="GO:0045664">
    <property type="term" value="P:regulation of neuron differentiation"/>
    <property type="evidence" value="ECO:0007669"/>
    <property type="project" value="UniProtKB-ARBA"/>
</dbReference>
<feature type="compositionally biased region" description="Polar residues" evidence="12">
    <location>
        <begin position="324"/>
        <end position="341"/>
    </location>
</feature>
<dbReference type="CDD" id="cd00086">
    <property type="entry name" value="homeodomain"/>
    <property type="match status" value="1"/>
</dbReference>
<dbReference type="SMART" id="SM00389">
    <property type="entry name" value="HOX"/>
    <property type="match status" value="1"/>
</dbReference>
<evidence type="ECO:0000256" key="2">
    <source>
        <dbReference type="ARBA" id="ARBA00022723"/>
    </source>
</evidence>
<dbReference type="CDD" id="cd09379">
    <property type="entry name" value="LIM2_AWH"/>
    <property type="match status" value="1"/>
</dbReference>
<keyword evidence="6 9" id="KW-0238">DNA-binding</keyword>
<evidence type="ECO:0000256" key="7">
    <source>
        <dbReference type="ARBA" id="ARBA00023155"/>
    </source>
</evidence>
<evidence type="ECO:0000259" key="13">
    <source>
        <dbReference type="PROSITE" id="PS50023"/>
    </source>
</evidence>
<proteinExistence type="predicted"/>
<dbReference type="Gene3D" id="2.10.110.10">
    <property type="entry name" value="Cysteine Rich Protein"/>
    <property type="match status" value="2"/>
</dbReference>
<accession>A0A0B2UW98</accession>
<dbReference type="PROSITE" id="PS50071">
    <property type="entry name" value="HOMEOBOX_2"/>
    <property type="match status" value="1"/>
</dbReference>
<dbReference type="GO" id="GO:0000977">
    <property type="term" value="F:RNA polymerase II transcription regulatory region sequence-specific DNA binding"/>
    <property type="evidence" value="ECO:0007669"/>
    <property type="project" value="TreeGrafter"/>
</dbReference>
<evidence type="ECO:0000256" key="4">
    <source>
        <dbReference type="ARBA" id="ARBA00022833"/>
    </source>
</evidence>
<evidence type="ECO:0000256" key="12">
    <source>
        <dbReference type="SAM" id="MobiDB-lite"/>
    </source>
</evidence>
<evidence type="ECO:0000256" key="8">
    <source>
        <dbReference type="ARBA" id="ARBA00023242"/>
    </source>
</evidence>
<evidence type="ECO:0000256" key="5">
    <source>
        <dbReference type="ARBA" id="ARBA00023038"/>
    </source>
</evidence>
<dbReference type="SUPFAM" id="SSF57716">
    <property type="entry name" value="Glucocorticoid receptor-like (DNA-binding domain)"/>
    <property type="match status" value="2"/>
</dbReference>
<dbReference type="FunFam" id="1.10.10.60:FF:000027">
    <property type="entry name" value="LIM/homeobox protein Lhx9"/>
    <property type="match status" value="1"/>
</dbReference>
<dbReference type="OrthoDB" id="10068367at2759"/>
<feature type="compositionally biased region" description="Polar residues" evidence="12">
    <location>
        <begin position="368"/>
        <end position="381"/>
    </location>
</feature>
<evidence type="ECO:0000256" key="9">
    <source>
        <dbReference type="PROSITE-ProRule" id="PRU00108"/>
    </source>
</evidence>
<feature type="region of interest" description="Disordered" evidence="12">
    <location>
        <begin position="71"/>
        <end position="91"/>
    </location>
</feature>
<dbReference type="InterPro" id="IPR001356">
    <property type="entry name" value="HD"/>
</dbReference>
<feature type="region of interest" description="Disordered" evidence="12">
    <location>
        <begin position="368"/>
        <end position="387"/>
    </location>
</feature>
<keyword evidence="3" id="KW-0677">Repeat</keyword>
<dbReference type="PANTHER" id="PTHR24208:SF127">
    <property type="entry name" value="LIM_HOMEOBOX PROTEIN AWH"/>
    <property type="match status" value="1"/>
</dbReference>
<dbReference type="InterPro" id="IPR009057">
    <property type="entry name" value="Homeodomain-like_sf"/>
</dbReference>
<feature type="DNA-binding region" description="Homeobox" evidence="9">
    <location>
        <begin position="252"/>
        <end position="311"/>
    </location>
</feature>
<keyword evidence="5 10" id="KW-0440">LIM domain</keyword>
<dbReference type="PANTHER" id="PTHR24208">
    <property type="entry name" value="LIM/HOMEOBOX PROTEIN LHX"/>
    <property type="match status" value="1"/>
</dbReference>
<feature type="domain" description="LIM zinc-binding" evidence="13">
    <location>
        <begin position="182"/>
        <end position="243"/>
    </location>
</feature>
<dbReference type="PROSITE" id="PS00478">
    <property type="entry name" value="LIM_DOMAIN_1"/>
    <property type="match status" value="1"/>
</dbReference>
<evidence type="ECO:0000256" key="6">
    <source>
        <dbReference type="ARBA" id="ARBA00023125"/>
    </source>
</evidence>
<dbReference type="GO" id="GO:0045944">
    <property type="term" value="P:positive regulation of transcription by RNA polymerase II"/>
    <property type="evidence" value="ECO:0007669"/>
    <property type="project" value="UniProtKB-ARBA"/>
</dbReference>
<evidence type="ECO:0000313" key="16">
    <source>
        <dbReference type="Proteomes" id="UP000031036"/>
    </source>
</evidence>
<dbReference type="Gene3D" id="1.10.10.60">
    <property type="entry name" value="Homeodomain-like"/>
    <property type="match status" value="1"/>
</dbReference>
<dbReference type="Pfam" id="PF00412">
    <property type="entry name" value="LIM"/>
    <property type="match status" value="2"/>
</dbReference>
<keyword evidence="7 9" id="KW-0371">Homeobox</keyword>
<dbReference type="GO" id="GO:0005634">
    <property type="term" value="C:nucleus"/>
    <property type="evidence" value="ECO:0007669"/>
    <property type="project" value="UniProtKB-SubCell"/>
</dbReference>
<feature type="domain" description="Homeobox" evidence="14">
    <location>
        <begin position="250"/>
        <end position="310"/>
    </location>
</feature>
<dbReference type="STRING" id="6265.A0A0B2UW98"/>
<organism evidence="15 16">
    <name type="scientific">Toxocara canis</name>
    <name type="common">Canine roundworm</name>
    <dbReference type="NCBI Taxonomy" id="6265"/>
    <lineage>
        <taxon>Eukaryota</taxon>
        <taxon>Metazoa</taxon>
        <taxon>Ecdysozoa</taxon>
        <taxon>Nematoda</taxon>
        <taxon>Chromadorea</taxon>
        <taxon>Rhabditida</taxon>
        <taxon>Spirurina</taxon>
        <taxon>Ascaridomorpha</taxon>
        <taxon>Ascaridoidea</taxon>
        <taxon>Toxocaridae</taxon>
        <taxon>Toxocara</taxon>
    </lineage>
</organism>
<dbReference type="EMBL" id="JPKZ01003105">
    <property type="protein sequence ID" value="KHN73529.1"/>
    <property type="molecule type" value="Genomic_DNA"/>
</dbReference>
<dbReference type="AlphaFoldDB" id="A0A0B2UW98"/>
<dbReference type="Proteomes" id="UP000031036">
    <property type="component" value="Unassembled WGS sequence"/>
</dbReference>
<keyword evidence="2 10" id="KW-0479">Metal-binding</keyword>